<dbReference type="Proteomes" id="UP000823632">
    <property type="component" value="Unassembled WGS sequence"/>
</dbReference>
<evidence type="ECO:0000313" key="3">
    <source>
        <dbReference type="Proteomes" id="UP000823632"/>
    </source>
</evidence>
<feature type="domain" description="Ppx/GppA phosphatase C-terminal" evidence="1">
    <location>
        <begin position="3"/>
        <end position="155"/>
    </location>
</feature>
<dbReference type="Pfam" id="PF21447">
    <property type="entry name" value="Ppx-GppA_III"/>
    <property type="match status" value="1"/>
</dbReference>
<evidence type="ECO:0000313" key="2">
    <source>
        <dbReference type="EMBL" id="MBO8430227.1"/>
    </source>
</evidence>
<reference evidence="2" key="1">
    <citation type="submission" date="2020-10" db="EMBL/GenBank/DDBJ databases">
        <authorList>
            <person name="Gilroy R."/>
        </authorList>
    </citation>
    <scope>NUCLEOTIDE SEQUENCE</scope>
    <source>
        <strain evidence="2">10192</strain>
    </source>
</reference>
<sequence length="195" mass="22326">MKLTVQELLEKFSNKTSHPYNVQKLSLMLFEELSKKVFEMDVSHKKLLEAAALLHDIGYFADAKSHNKHSQALIVEYGLEGFSKHERDMIACICRYHRGSLPDKNKHELYGSFEKKDRKTIKRLGGIIRLADGLDKAPHSLISDIKINFDRENNIIEIILIPVSLSASLEIMPAVRKRDLLEIGFKVQSVIKISR</sequence>
<dbReference type="CDD" id="cd00077">
    <property type="entry name" value="HDc"/>
    <property type="match status" value="1"/>
</dbReference>
<dbReference type="Gene3D" id="1.10.3210.10">
    <property type="entry name" value="Hypothetical protein af1432"/>
    <property type="match status" value="1"/>
</dbReference>
<organism evidence="2 3">
    <name type="scientific">Candidatus Scatousia excrementipullorum</name>
    <dbReference type="NCBI Taxonomy" id="2840936"/>
    <lineage>
        <taxon>Bacteria</taxon>
        <taxon>Candidatus Scatousia</taxon>
    </lineage>
</organism>
<comment type="caution">
    <text evidence="2">The sequence shown here is derived from an EMBL/GenBank/DDBJ whole genome shotgun (WGS) entry which is preliminary data.</text>
</comment>
<dbReference type="SUPFAM" id="SSF109604">
    <property type="entry name" value="HD-domain/PDEase-like"/>
    <property type="match status" value="1"/>
</dbReference>
<accession>A0A9D9DNB0</accession>
<dbReference type="PANTHER" id="PTHR30005">
    <property type="entry name" value="EXOPOLYPHOSPHATASE"/>
    <property type="match status" value="1"/>
</dbReference>
<dbReference type="PANTHER" id="PTHR30005:SF0">
    <property type="entry name" value="RETROGRADE REGULATION PROTEIN 2"/>
    <property type="match status" value="1"/>
</dbReference>
<dbReference type="AlphaFoldDB" id="A0A9D9DNB0"/>
<dbReference type="InterPro" id="IPR048950">
    <property type="entry name" value="Ppx_GppA_C"/>
</dbReference>
<name>A0A9D9DNB0_9BACT</name>
<evidence type="ECO:0000259" key="1">
    <source>
        <dbReference type="Pfam" id="PF21447"/>
    </source>
</evidence>
<dbReference type="InterPro" id="IPR003607">
    <property type="entry name" value="HD/PDEase_dom"/>
</dbReference>
<dbReference type="InterPro" id="IPR050273">
    <property type="entry name" value="GppA/Ppx_hydrolase"/>
</dbReference>
<dbReference type="GO" id="GO:0006357">
    <property type="term" value="P:regulation of transcription by RNA polymerase II"/>
    <property type="evidence" value="ECO:0007669"/>
    <property type="project" value="TreeGrafter"/>
</dbReference>
<protein>
    <submittedName>
        <fullName evidence="2">HD domain-containing protein</fullName>
    </submittedName>
</protein>
<dbReference type="EMBL" id="JADIND010000053">
    <property type="protein sequence ID" value="MBO8430227.1"/>
    <property type="molecule type" value="Genomic_DNA"/>
</dbReference>
<gene>
    <name evidence="2" type="ORF">IAC76_02455</name>
</gene>
<proteinExistence type="predicted"/>
<reference evidence="2" key="2">
    <citation type="journal article" date="2021" name="PeerJ">
        <title>Extensive microbial diversity within the chicken gut microbiome revealed by metagenomics and culture.</title>
        <authorList>
            <person name="Gilroy R."/>
            <person name="Ravi A."/>
            <person name="Getino M."/>
            <person name="Pursley I."/>
            <person name="Horton D.L."/>
            <person name="Alikhan N.F."/>
            <person name="Baker D."/>
            <person name="Gharbi K."/>
            <person name="Hall N."/>
            <person name="Watson M."/>
            <person name="Adriaenssens E.M."/>
            <person name="Foster-Nyarko E."/>
            <person name="Jarju S."/>
            <person name="Secka A."/>
            <person name="Antonio M."/>
            <person name="Oren A."/>
            <person name="Chaudhuri R.R."/>
            <person name="La Ragione R."/>
            <person name="Hildebrand F."/>
            <person name="Pallen M.J."/>
        </authorList>
    </citation>
    <scope>NUCLEOTIDE SEQUENCE</scope>
    <source>
        <strain evidence="2">10192</strain>
    </source>
</reference>